<dbReference type="Gene3D" id="3.40.630.30">
    <property type="match status" value="1"/>
</dbReference>
<dbReference type="Proteomes" id="UP000237662">
    <property type="component" value="Unassembled WGS sequence"/>
</dbReference>
<proteinExistence type="predicted"/>
<evidence type="ECO:0000313" key="3">
    <source>
        <dbReference type="Proteomes" id="UP000237662"/>
    </source>
</evidence>
<dbReference type="EMBL" id="PTJC01000007">
    <property type="protein sequence ID" value="PPK84767.1"/>
    <property type="molecule type" value="Genomic_DNA"/>
</dbReference>
<accession>A0A2S6I1C0</accession>
<dbReference type="InterPro" id="IPR045057">
    <property type="entry name" value="Gcn5-rel_NAT"/>
</dbReference>
<dbReference type="SUPFAM" id="SSF55729">
    <property type="entry name" value="Acyl-CoA N-acyltransferases (Nat)"/>
    <property type="match status" value="1"/>
</dbReference>
<keyword evidence="3" id="KW-1185">Reference proteome</keyword>
<dbReference type="InterPro" id="IPR031165">
    <property type="entry name" value="GNAT_YJDJ"/>
</dbReference>
<reference evidence="2 3" key="1">
    <citation type="submission" date="2018-02" db="EMBL/GenBank/DDBJ databases">
        <title>Genomic Encyclopedia of Archaeal and Bacterial Type Strains, Phase II (KMG-II): from individual species to whole genera.</title>
        <authorList>
            <person name="Goeker M."/>
        </authorList>
    </citation>
    <scope>NUCLEOTIDE SEQUENCE [LARGE SCALE GENOMIC DNA]</scope>
    <source>
        <strain evidence="2 3">DSM 29526</strain>
    </source>
</reference>
<dbReference type="PROSITE" id="PS51729">
    <property type="entry name" value="GNAT_YJDJ"/>
    <property type="match status" value="1"/>
</dbReference>
<dbReference type="InterPro" id="IPR016181">
    <property type="entry name" value="Acyl_CoA_acyltransferase"/>
</dbReference>
<feature type="domain" description="N-acetyltransferase" evidence="1">
    <location>
        <begin position="8"/>
        <end position="94"/>
    </location>
</feature>
<dbReference type="OrthoDB" id="1120671at2"/>
<gene>
    <name evidence="2" type="ORF">CLV84_3931</name>
</gene>
<dbReference type="Pfam" id="PF14542">
    <property type="entry name" value="Acetyltransf_CG"/>
    <property type="match status" value="1"/>
</dbReference>
<dbReference type="RefSeq" id="WP_104421485.1">
    <property type="nucleotide sequence ID" value="NZ_PTJC01000007.1"/>
</dbReference>
<comment type="caution">
    <text evidence="2">The sequence shown here is derived from an EMBL/GenBank/DDBJ whole genome shotgun (WGS) entry which is preliminary data.</text>
</comment>
<protein>
    <recommendedName>
        <fullName evidence="1">N-acetyltransferase domain-containing protein</fullName>
    </recommendedName>
</protein>
<dbReference type="PANTHER" id="PTHR31435:SF10">
    <property type="entry name" value="BSR4717 PROTEIN"/>
    <property type="match status" value="1"/>
</dbReference>
<organism evidence="2 3">
    <name type="scientific">Neolewinella xylanilytica</name>
    <dbReference type="NCBI Taxonomy" id="1514080"/>
    <lineage>
        <taxon>Bacteria</taxon>
        <taxon>Pseudomonadati</taxon>
        <taxon>Bacteroidota</taxon>
        <taxon>Saprospiria</taxon>
        <taxon>Saprospirales</taxon>
        <taxon>Lewinellaceae</taxon>
        <taxon>Neolewinella</taxon>
    </lineage>
</organism>
<name>A0A2S6I1C0_9BACT</name>
<evidence type="ECO:0000313" key="2">
    <source>
        <dbReference type="EMBL" id="PPK84767.1"/>
    </source>
</evidence>
<evidence type="ECO:0000259" key="1">
    <source>
        <dbReference type="PROSITE" id="PS51729"/>
    </source>
</evidence>
<dbReference type="AlphaFoldDB" id="A0A2S6I1C0"/>
<sequence length="96" mass="10657">MSNSESVVNNPDKNRFEISQGSQLSKLEYRMKDDEFIDLVHTEVPDELSGQGIGGSLVSTALQYARDNNLKAIPSCPFVASYVSRHPEWEDVTVAP</sequence>
<dbReference type="PANTHER" id="PTHR31435">
    <property type="entry name" value="PROTEIN NATD1"/>
    <property type="match status" value="1"/>
</dbReference>